<dbReference type="Pfam" id="PF04773">
    <property type="entry name" value="FecR"/>
    <property type="match status" value="1"/>
</dbReference>
<sequence>MLRAAIVAVGLVLCCASALAAQAGRVVFIAGEAYIGARPAALEMAVQEGDALNTGADGYIYMKTVDDGFLILRPNSRARVITYHVDTANPANTRVKLELLSGVARSISGNAVKQARQHFRFNTPVAAIGVRGTDFIVHTNAHTSWVSVVSGGVVVSGFAGACGADGGGPCEGGASRELFAGRADAMLQVQRGQQVPQLLQNATIAPELNAPPRSDEPGGKPALGAKGGSAALDDVSLVPAKSTAPLLAGPVKLPDPVMVAPPVVIVQPEPVKPAPEILWGRWQAVAGQPADLVMIDKITADASKVQLLVGSYVLARPNNSSFVLPSEGKVSFALTGGEATLARIGGEPMVARIENAHLDIDFVDRTFNTGLSVVNALGKVDMAAHGDVTLRGTLENSPLNSPGFIVRGVLGGAKATEAAYTFKSTGAPQLGAAGITLWAR</sequence>
<dbReference type="RefSeq" id="WP_099915329.1">
    <property type="nucleotide sequence ID" value="NZ_BMHS01000031.1"/>
</dbReference>
<dbReference type="OrthoDB" id="369729at2"/>
<evidence type="ECO:0000256" key="1">
    <source>
        <dbReference type="SAM" id="MobiDB-lite"/>
    </source>
</evidence>
<organism evidence="4 5">
    <name type="scientific">Massilia psychrophila</name>
    <dbReference type="NCBI Taxonomy" id="1603353"/>
    <lineage>
        <taxon>Bacteria</taxon>
        <taxon>Pseudomonadati</taxon>
        <taxon>Pseudomonadota</taxon>
        <taxon>Betaproteobacteria</taxon>
        <taxon>Burkholderiales</taxon>
        <taxon>Oxalobacteraceae</taxon>
        <taxon>Telluria group</taxon>
        <taxon>Massilia</taxon>
    </lineage>
</organism>
<feature type="domain" description="FecR protein" evidence="3">
    <location>
        <begin position="51"/>
        <end position="153"/>
    </location>
</feature>
<protein>
    <recommendedName>
        <fullName evidence="3">FecR protein domain-containing protein</fullName>
    </recommendedName>
</protein>
<keyword evidence="2" id="KW-0732">Signal</keyword>
<proteinExistence type="predicted"/>
<evidence type="ECO:0000259" key="3">
    <source>
        <dbReference type="Pfam" id="PF04773"/>
    </source>
</evidence>
<dbReference type="Proteomes" id="UP000228593">
    <property type="component" value="Unassembled WGS sequence"/>
</dbReference>
<evidence type="ECO:0000256" key="2">
    <source>
        <dbReference type="SAM" id="SignalP"/>
    </source>
</evidence>
<dbReference type="PANTHER" id="PTHR38731">
    <property type="entry name" value="LIPL45-RELATED LIPOPROTEIN-RELATED"/>
    <property type="match status" value="1"/>
</dbReference>
<accession>A0A2G8T358</accession>
<keyword evidence="5" id="KW-1185">Reference proteome</keyword>
<feature type="region of interest" description="Disordered" evidence="1">
    <location>
        <begin position="207"/>
        <end position="227"/>
    </location>
</feature>
<evidence type="ECO:0000313" key="4">
    <source>
        <dbReference type="EMBL" id="PIL40449.1"/>
    </source>
</evidence>
<dbReference type="AlphaFoldDB" id="A0A2G8T358"/>
<feature type="chain" id="PRO_5013573944" description="FecR protein domain-containing protein" evidence="2">
    <location>
        <begin position="21"/>
        <end position="440"/>
    </location>
</feature>
<dbReference type="InterPro" id="IPR006860">
    <property type="entry name" value="FecR"/>
</dbReference>
<comment type="caution">
    <text evidence="4">The sequence shown here is derived from an EMBL/GenBank/DDBJ whole genome shotgun (WGS) entry which is preliminary data.</text>
</comment>
<feature type="signal peptide" evidence="2">
    <location>
        <begin position="1"/>
        <end position="20"/>
    </location>
</feature>
<evidence type="ECO:0000313" key="5">
    <source>
        <dbReference type="Proteomes" id="UP000228593"/>
    </source>
</evidence>
<name>A0A2G8T358_9BURK</name>
<gene>
    <name evidence="4" type="ORF">CR103_07245</name>
</gene>
<reference evidence="4 5" key="1">
    <citation type="submission" date="2017-10" db="EMBL/GenBank/DDBJ databases">
        <title>Massilia psychrophilum sp. nov., a novel purple-pigmented bacterium isolated from Tianshan glacier, Xinjiang Municipality, China.</title>
        <authorList>
            <person name="Wang H."/>
        </authorList>
    </citation>
    <scope>NUCLEOTIDE SEQUENCE [LARGE SCALE GENOMIC DNA]</scope>
    <source>
        <strain evidence="4 5">JCM 30813</strain>
    </source>
</reference>
<dbReference type="EMBL" id="PDOB01000008">
    <property type="protein sequence ID" value="PIL40449.1"/>
    <property type="molecule type" value="Genomic_DNA"/>
</dbReference>